<dbReference type="Gene3D" id="2.60.270.50">
    <property type="match status" value="1"/>
</dbReference>
<evidence type="ECO:0000313" key="1">
    <source>
        <dbReference type="EMBL" id="TDD01330.1"/>
    </source>
</evidence>
<dbReference type="InterPro" id="IPR013207">
    <property type="entry name" value="LGFP"/>
</dbReference>
<accession>A0A4R4VMS2</accession>
<keyword evidence="2" id="KW-1185">Reference proteome</keyword>
<organism evidence="1 2">
    <name type="scientific">Nonomuraea deserti</name>
    <dbReference type="NCBI Taxonomy" id="1848322"/>
    <lineage>
        <taxon>Bacteria</taxon>
        <taxon>Bacillati</taxon>
        <taxon>Actinomycetota</taxon>
        <taxon>Actinomycetes</taxon>
        <taxon>Streptosporangiales</taxon>
        <taxon>Streptosporangiaceae</taxon>
        <taxon>Nonomuraea</taxon>
    </lineage>
</organism>
<dbReference type="Pfam" id="PF08310">
    <property type="entry name" value="LGFP"/>
    <property type="match status" value="3"/>
</dbReference>
<evidence type="ECO:0008006" key="3">
    <source>
        <dbReference type="Google" id="ProtNLM"/>
    </source>
</evidence>
<gene>
    <name evidence="1" type="ORF">E1292_26315</name>
</gene>
<dbReference type="AlphaFoldDB" id="A0A4R4VMS2"/>
<dbReference type="EMBL" id="SMKO01000079">
    <property type="protein sequence ID" value="TDD01330.1"/>
    <property type="molecule type" value="Genomic_DNA"/>
</dbReference>
<comment type="caution">
    <text evidence="1">The sequence shown here is derived from an EMBL/GenBank/DDBJ whole genome shotgun (WGS) entry which is preliminary data.</text>
</comment>
<evidence type="ECO:0000313" key="2">
    <source>
        <dbReference type="Proteomes" id="UP000295258"/>
    </source>
</evidence>
<name>A0A4R4VMS2_9ACTN</name>
<reference evidence="1 2" key="1">
    <citation type="submission" date="2019-03" db="EMBL/GenBank/DDBJ databases">
        <title>Draft genome sequences of novel Actinobacteria.</title>
        <authorList>
            <person name="Sahin N."/>
            <person name="Ay H."/>
            <person name="Saygin H."/>
        </authorList>
    </citation>
    <scope>NUCLEOTIDE SEQUENCE [LARGE SCALE GENOMIC DNA]</scope>
    <source>
        <strain evidence="1 2">KC310</strain>
    </source>
</reference>
<dbReference type="Proteomes" id="UP000295258">
    <property type="component" value="Unassembled WGS sequence"/>
</dbReference>
<proteinExistence type="predicted"/>
<protein>
    <recommendedName>
        <fullName evidence="3">LGFP repeat-containing protein</fullName>
    </recommendedName>
</protein>
<sequence>MASQCCGASDDGFRCWPAPYPIYGSICYERARRDGTGPEGRTRWPIASRSTASCCDVSSRIEGATSLNHPTSRRETRMGITVGDLGDGVTASQGFIQILNELSGSFESRSAILQIDNHTKMTLAFWAQKDVHGGCHELPPDKIPPGHSGVFSAQSIGLATGVQGTVSYLGSGFSFTAGWDVPFLGSNSAGARIDGEMGARYSKFSINGVGNQRVHMRYDLKADVLDYAEIDAKYHALAAETLSLGGPTSPEMFNTDNVGKRREYEYGVIYWSPSTTAHEVHGAILHKWTELGREKYGYPVSDELPAPDGGAVSHFQRMIDRQIFRGSIYWSPPTGAHEVQGLIRDAWWQRGGPGGLLGYPIADEEPWPGMGRLSRFQNGSISWKADDGTITVIGP</sequence>